<dbReference type="Proteomes" id="UP000676194">
    <property type="component" value="Chromosome"/>
</dbReference>
<dbReference type="RefSeq" id="WP_213497627.1">
    <property type="nucleotide sequence ID" value="NZ_CP074694.1"/>
</dbReference>
<reference evidence="7" key="1">
    <citation type="submission" date="2021-05" db="EMBL/GenBank/DDBJ databases">
        <title>Complete genome sequence of the cellulolytic planctomycete Telmatocola sphagniphila SP2T and characterization of the first cellulase from planctomycetes.</title>
        <authorList>
            <person name="Rakitin A.L."/>
            <person name="Beletsky A.V."/>
            <person name="Naumoff D.G."/>
            <person name="Kulichevskaya I.S."/>
            <person name="Mardanov A.V."/>
            <person name="Ravin N.V."/>
            <person name="Dedysh S.N."/>
        </authorList>
    </citation>
    <scope>NUCLEOTIDE SEQUENCE</scope>
    <source>
        <strain evidence="7">SP2T</strain>
    </source>
</reference>
<dbReference type="Gene3D" id="1.10.443.10">
    <property type="entry name" value="Intergrase catalytic core"/>
    <property type="match status" value="1"/>
</dbReference>
<keyword evidence="1" id="KW-0229">DNA integration</keyword>
<accession>A0A8E6EVL1</accession>
<dbReference type="SUPFAM" id="SSF56349">
    <property type="entry name" value="DNA breaking-rejoining enzymes"/>
    <property type="match status" value="1"/>
</dbReference>
<dbReference type="KEGG" id="tsph:KIH39_02110"/>
<evidence type="ECO:0000256" key="2">
    <source>
        <dbReference type="ARBA" id="ARBA00023125"/>
    </source>
</evidence>
<feature type="domain" description="Tyr recombinase" evidence="5">
    <location>
        <begin position="180"/>
        <end position="285"/>
    </location>
</feature>
<dbReference type="AlphaFoldDB" id="A0A8E6EVL1"/>
<dbReference type="InterPro" id="IPR010998">
    <property type="entry name" value="Integrase_recombinase_N"/>
</dbReference>
<protein>
    <submittedName>
        <fullName evidence="7">Site-specific integrase</fullName>
    </submittedName>
</protein>
<sequence length="285" mass="33170">MGIVGEKFGICYVEQGCRHRPRVGPDRNAARQLASQINSQLDVGAPAALSFENATIEKTRQQWLEHHEHVSRSSLNTINRYRAATDHLIRFLQQRPVKTIAQFTPSHAEEFATYLRSIRVSPNGHENTIKRALLDSGLIYVLETCRTLFGYAKKRRYLSPYAENPFQVLNIDRIPIESFRSIELFKPQEERAFLQKCDHWQFPIFLTLMLTGMRPGEMCHLLVPEDIDLDNPILLCVKQKQRILVSLRKYFEYDRITISDLLPNFGAITLQIRNDFLLQKQFRLN</sequence>
<dbReference type="Pfam" id="PF13102">
    <property type="entry name" value="Phage_int_SAM_5"/>
    <property type="match status" value="1"/>
</dbReference>
<keyword evidence="2 4" id="KW-0238">DNA-binding</keyword>
<evidence type="ECO:0000256" key="1">
    <source>
        <dbReference type="ARBA" id="ARBA00022908"/>
    </source>
</evidence>
<dbReference type="InterPro" id="IPR002104">
    <property type="entry name" value="Integrase_catalytic"/>
</dbReference>
<dbReference type="InterPro" id="IPR013762">
    <property type="entry name" value="Integrase-like_cat_sf"/>
</dbReference>
<evidence type="ECO:0000259" key="6">
    <source>
        <dbReference type="PROSITE" id="PS51900"/>
    </source>
</evidence>
<organism evidence="7 8">
    <name type="scientific">Telmatocola sphagniphila</name>
    <dbReference type="NCBI Taxonomy" id="1123043"/>
    <lineage>
        <taxon>Bacteria</taxon>
        <taxon>Pseudomonadati</taxon>
        <taxon>Planctomycetota</taxon>
        <taxon>Planctomycetia</taxon>
        <taxon>Gemmatales</taxon>
        <taxon>Gemmataceae</taxon>
    </lineage>
</organism>
<evidence type="ECO:0000256" key="3">
    <source>
        <dbReference type="ARBA" id="ARBA00023172"/>
    </source>
</evidence>
<evidence type="ECO:0000313" key="8">
    <source>
        <dbReference type="Proteomes" id="UP000676194"/>
    </source>
</evidence>
<dbReference type="EMBL" id="CP074694">
    <property type="protein sequence ID" value="QVL32737.1"/>
    <property type="molecule type" value="Genomic_DNA"/>
</dbReference>
<gene>
    <name evidence="7" type="ORF">KIH39_02110</name>
</gene>
<keyword evidence="8" id="KW-1185">Reference proteome</keyword>
<dbReference type="GO" id="GO:0003677">
    <property type="term" value="F:DNA binding"/>
    <property type="evidence" value="ECO:0007669"/>
    <property type="project" value="UniProtKB-UniRule"/>
</dbReference>
<proteinExistence type="predicted"/>
<feature type="domain" description="Core-binding (CB)" evidence="6">
    <location>
        <begin position="54"/>
        <end position="153"/>
    </location>
</feature>
<dbReference type="InterPro" id="IPR044068">
    <property type="entry name" value="CB"/>
</dbReference>
<name>A0A8E6EVL1_9BACT</name>
<evidence type="ECO:0000313" key="7">
    <source>
        <dbReference type="EMBL" id="QVL32737.1"/>
    </source>
</evidence>
<dbReference type="Gene3D" id="1.10.150.130">
    <property type="match status" value="1"/>
</dbReference>
<dbReference type="PROSITE" id="PS51900">
    <property type="entry name" value="CB"/>
    <property type="match status" value="1"/>
</dbReference>
<keyword evidence="3" id="KW-0233">DNA recombination</keyword>
<dbReference type="InterPro" id="IPR025269">
    <property type="entry name" value="SAM-like_dom"/>
</dbReference>
<dbReference type="GO" id="GO:0015074">
    <property type="term" value="P:DNA integration"/>
    <property type="evidence" value="ECO:0007669"/>
    <property type="project" value="UniProtKB-KW"/>
</dbReference>
<evidence type="ECO:0000259" key="5">
    <source>
        <dbReference type="PROSITE" id="PS51898"/>
    </source>
</evidence>
<dbReference type="PROSITE" id="PS51898">
    <property type="entry name" value="TYR_RECOMBINASE"/>
    <property type="match status" value="1"/>
</dbReference>
<dbReference type="InterPro" id="IPR011010">
    <property type="entry name" value="DNA_brk_join_enz"/>
</dbReference>
<dbReference type="GO" id="GO:0006310">
    <property type="term" value="P:DNA recombination"/>
    <property type="evidence" value="ECO:0007669"/>
    <property type="project" value="UniProtKB-KW"/>
</dbReference>
<evidence type="ECO:0000256" key="4">
    <source>
        <dbReference type="PROSITE-ProRule" id="PRU01248"/>
    </source>
</evidence>